<dbReference type="EMBL" id="CP003345">
    <property type="protein sequence ID" value="AFM04963.1"/>
    <property type="molecule type" value="Genomic_DNA"/>
</dbReference>
<dbReference type="OrthoDB" id="978914at2"/>
<dbReference type="RefSeq" id="WP_014798400.1">
    <property type="nucleotide sequence ID" value="NC_018018.1"/>
</dbReference>
<dbReference type="eggNOG" id="COG0226">
    <property type="taxonomic scope" value="Bacteria"/>
</dbReference>
<organism evidence="2 3">
    <name type="scientific">Bernardetia litoralis (strain ATCC 23117 / DSM 6794 / NBRC 15988 / NCIMB 1366 / Fx l1 / Sio-4)</name>
    <name type="common">Flexibacter litoralis</name>
    <dbReference type="NCBI Taxonomy" id="880071"/>
    <lineage>
        <taxon>Bacteria</taxon>
        <taxon>Pseudomonadati</taxon>
        <taxon>Bacteroidota</taxon>
        <taxon>Cytophagia</taxon>
        <taxon>Cytophagales</taxon>
        <taxon>Bernardetiaceae</taxon>
        <taxon>Bernardetia</taxon>
    </lineage>
</organism>
<proteinExistence type="predicted"/>
<feature type="chain" id="PRO_5003685467" evidence="1">
    <location>
        <begin position="34"/>
        <end position="336"/>
    </location>
</feature>
<dbReference type="NCBIfam" id="TIGR03519">
    <property type="entry name" value="T9SS_PorP_fam"/>
    <property type="match status" value="1"/>
</dbReference>
<feature type="signal peptide" evidence="1">
    <location>
        <begin position="1"/>
        <end position="33"/>
    </location>
</feature>
<dbReference type="KEGG" id="fli:Fleli_2600"/>
<keyword evidence="3" id="KW-1185">Reference proteome</keyword>
<evidence type="ECO:0000313" key="3">
    <source>
        <dbReference type="Proteomes" id="UP000006054"/>
    </source>
</evidence>
<keyword evidence="1" id="KW-0732">Signal</keyword>
<accession>I4ALX8</accession>
<evidence type="ECO:0000313" key="2">
    <source>
        <dbReference type="EMBL" id="AFM04963.1"/>
    </source>
</evidence>
<reference evidence="3" key="1">
    <citation type="submission" date="2012-06" db="EMBL/GenBank/DDBJ databases">
        <title>The complete genome of Flexibacter litoralis DSM 6794.</title>
        <authorList>
            <person name="Lucas S."/>
            <person name="Copeland A."/>
            <person name="Lapidus A."/>
            <person name="Glavina del Rio T."/>
            <person name="Dalin E."/>
            <person name="Tice H."/>
            <person name="Bruce D."/>
            <person name="Goodwin L."/>
            <person name="Pitluck S."/>
            <person name="Peters L."/>
            <person name="Ovchinnikova G."/>
            <person name="Lu M."/>
            <person name="Kyrpides N."/>
            <person name="Mavromatis K."/>
            <person name="Ivanova N."/>
            <person name="Brettin T."/>
            <person name="Detter J.C."/>
            <person name="Han C."/>
            <person name="Larimer F."/>
            <person name="Land M."/>
            <person name="Hauser L."/>
            <person name="Markowitz V."/>
            <person name="Cheng J.-F."/>
            <person name="Hugenholtz P."/>
            <person name="Woyke T."/>
            <person name="Wu D."/>
            <person name="Spring S."/>
            <person name="Lang E."/>
            <person name="Kopitz M."/>
            <person name="Brambilla E."/>
            <person name="Klenk H.-P."/>
            <person name="Eisen J.A."/>
        </authorList>
    </citation>
    <scope>NUCLEOTIDE SEQUENCE [LARGE SCALE GENOMIC DNA]</scope>
    <source>
        <strain evidence="3">ATCC 23117 / DSM 6794 / NBRC 15988 / NCIMB 1366 / Sio-4</strain>
    </source>
</reference>
<dbReference type="STRING" id="880071.Fleli_2600"/>
<sequence precursor="true">MKKYFHSTFSSLFNLSFFCATCFLSLVSANLLAQQDAQFSQYMFNNLYFNPATAGSDADYTTMGIFHRSQWINYSPTFDDGGAPSSQVGFVSMPLNRINSGIGIHFANDKIGPLSSTEVQISYAYHFNLKNKDRISLGLRGGIYNQRIDFSQYRPNQENDPSIPSTGVENQFQPDLAVGLYYQSAKGYYIGVSTNHLLQSTFDYSTGVNITSLKPHVYLMGGGSFDVSPSLMLQPSAILKFTSGALSYEGSVLLNYNETYFGGISARASNSLDAGILILGVNMLENKDLRITYSLDLVTSGKDAKQPTSHEISIGYRLPSPKPKVVPTIRTPRFRF</sequence>
<dbReference type="Pfam" id="PF11751">
    <property type="entry name" value="PorP_SprF"/>
    <property type="match status" value="1"/>
</dbReference>
<dbReference type="AlphaFoldDB" id="I4ALX8"/>
<dbReference type="HOGENOM" id="CLU_068235_0_0_10"/>
<dbReference type="PATRIC" id="fig|880071.3.peg.2590"/>
<evidence type="ECO:0000256" key="1">
    <source>
        <dbReference type="SAM" id="SignalP"/>
    </source>
</evidence>
<name>I4ALX8_BERLS</name>
<dbReference type="Proteomes" id="UP000006054">
    <property type="component" value="Chromosome"/>
</dbReference>
<dbReference type="InterPro" id="IPR019861">
    <property type="entry name" value="PorP/SprF_Bacteroidetes"/>
</dbReference>
<protein>
    <submittedName>
        <fullName evidence="2">Bacteroidetes-specific putative membrane protein</fullName>
    </submittedName>
</protein>
<gene>
    <name evidence="2" type="ordered locus">Fleli_2600</name>
</gene>